<feature type="transmembrane region" description="Helical" evidence="6">
    <location>
        <begin position="158"/>
        <end position="184"/>
    </location>
</feature>
<dbReference type="InterPro" id="IPR020846">
    <property type="entry name" value="MFS_dom"/>
</dbReference>
<evidence type="ECO:0000256" key="5">
    <source>
        <dbReference type="SAM" id="MobiDB-lite"/>
    </source>
</evidence>
<comment type="caution">
    <text evidence="8">The sequence shown here is derived from an EMBL/GenBank/DDBJ whole genome shotgun (WGS) entry which is preliminary data.</text>
</comment>
<feature type="transmembrane region" description="Helical" evidence="6">
    <location>
        <begin position="196"/>
        <end position="214"/>
    </location>
</feature>
<feature type="transmembrane region" description="Helical" evidence="6">
    <location>
        <begin position="125"/>
        <end position="146"/>
    </location>
</feature>
<dbReference type="PANTHER" id="PTHR42718:SF39">
    <property type="entry name" value="ACTINORHODIN TRANSPORTER-RELATED"/>
    <property type="match status" value="1"/>
</dbReference>
<dbReference type="Pfam" id="PF07690">
    <property type="entry name" value="MFS_1"/>
    <property type="match status" value="1"/>
</dbReference>
<feature type="transmembrane region" description="Helical" evidence="6">
    <location>
        <begin position="331"/>
        <end position="358"/>
    </location>
</feature>
<dbReference type="SUPFAM" id="SSF103473">
    <property type="entry name" value="MFS general substrate transporter"/>
    <property type="match status" value="2"/>
</dbReference>
<dbReference type="InterPro" id="IPR011701">
    <property type="entry name" value="MFS"/>
</dbReference>
<keyword evidence="2 6" id="KW-0812">Transmembrane</keyword>
<evidence type="ECO:0000256" key="4">
    <source>
        <dbReference type="ARBA" id="ARBA00023136"/>
    </source>
</evidence>
<dbReference type="Proteomes" id="UP001247542">
    <property type="component" value="Unassembled WGS sequence"/>
</dbReference>
<dbReference type="InterPro" id="IPR036259">
    <property type="entry name" value="MFS_trans_sf"/>
</dbReference>
<feature type="transmembrane region" description="Helical" evidence="6">
    <location>
        <begin position="269"/>
        <end position="286"/>
    </location>
</feature>
<evidence type="ECO:0000256" key="1">
    <source>
        <dbReference type="ARBA" id="ARBA00004651"/>
    </source>
</evidence>
<dbReference type="CDD" id="cd17321">
    <property type="entry name" value="MFS_MMR_MDR_like"/>
    <property type="match status" value="1"/>
</dbReference>
<dbReference type="Gene3D" id="1.20.1720.10">
    <property type="entry name" value="Multidrug resistance protein D"/>
    <property type="match status" value="2"/>
</dbReference>
<protein>
    <submittedName>
        <fullName evidence="8">MFS transporter</fullName>
    </submittedName>
</protein>
<reference evidence="8 9" key="1">
    <citation type="submission" date="2023-06" db="EMBL/GenBank/DDBJ databases">
        <title>Draft genome sequence of Gleimia hominis type strain CCUG 57540T.</title>
        <authorList>
            <person name="Salva-Serra F."/>
            <person name="Cardew S."/>
            <person name="Jensie Markopoulos S."/>
            <person name="Ohlen M."/>
            <person name="Inganas E."/>
            <person name="Svensson-Stadler L."/>
            <person name="Moore E.R.B."/>
        </authorList>
    </citation>
    <scope>NUCLEOTIDE SEQUENCE [LARGE SCALE GENOMIC DNA]</scope>
    <source>
        <strain evidence="8 9">CCUG 57540</strain>
    </source>
</reference>
<evidence type="ECO:0000313" key="9">
    <source>
        <dbReference type="Proteomes" id="UP001247542"/>
    </source>
</evidence>
<feature type="region of interest" description="Disordered" evidence="5">
    <location>
        <begin position="226"/>
        <end position="261"/>
    </location>
</feature>
<keyword evidence="3 6" id="KW-1133">Transmembrane helix</keyword>
<gene>
    <name evidence="8" type="ORF">QS713_01080</name>
</gene>
<proteinExistence type="predicted"/>
<keyword evidence="4 6" id="KW-0472">Membrane</keyword>
<name>A0ABU3I8F4_9ACTO</name>
<feature type="transmembrane region" description="Helical" evidence="6">
    <location>
        <begin position="68"/>
        <end position="87"/>
    </location>
</feature>
<feature type="transmembrane region" description="Helical" evidence="6">
    <location>
        <begin position="475"/>
        <end position="496"/>
    </location>
</feature>
<dbReference type="PROSITE" id="PS50850">
    <property type="entry name" value="MFS"/>
    <property type="match status" value="1"/>
</dbReference>
<evidence type="ECO:0000313" key="8">
    <source>
        <dbReference type="EMBL" id="MDT3766663.1"/>
    </source>
</evidence>
<comment type="subcellular location">
    <subcellularLocation>
        <location evidence="1">Cell membrane</location>
        <topology evidence="1">Multi-pass membrane protein</topology>
    </subcellularLocation>
</comment>
<dbReference type="RefSeq" id="WP_313271742.1">
    <property type="nucleotide sequence ID" value="NZ_JASXSX010000001.1"/>
</dbReference>
<feature type="transmembrane region" description="Helical" evidence="6">
    <location>
        <begin position="34"/>
        <end position="56"/>
    </location>
</feature>
<evidence type="ECO:0000256" key="2">
    <source>
        <dbReference type="ARBA" id="ARBA00022692"/>
    </source>
</evidence>
<feature type="compositionally biased region" description="Basic residues" evidence="5">
    <location>
        <begin position="226"/>
        <end position="239"/>
    </location>
</feature>
<keyword evidence="9" id="KW-1185">Reference proteome</keyword>
<feature type="transmembrane region" description="Helical" evidence="6">
    <location>
        <begin position="292"/>
        <end position="311"/>
    </location>
</feature>
<organism evidence="8 9">
    <name type="scientific">Gleimia hominis</name>
    <dbReference type="NCBI Taxonomy" id="595468"/>
    <lineage>
        <taxon>Bacteria</taxon>
        <taxon>Bacillati</taxon>
        <taxon>Actinomycetota</taxon>
        <taxon>Actinomycetes</taxon>
        <taxon>Actinomycetales</taxon>
        <taxon>Actinomycetaceae</taxon>
        <taxon>Gleimia</taxon>
    </lineage>
</organism>
<evidence type="ECO:0000259" key="7">
    <source>
        <dbReference type="PROSITE" id="PS50850"/>
    </source>
</evidence>
<dbReference type="PRINTS" id="PR01036">
    <property type="entry name" value="TCRTETB"/>
</dbReference>
<feature type="transmembrane region" description="Helical" evidence="6">
    <location>
        <begin position="399"/>
        <end position="418"/>
    </location>
</feature>
<feature type="transmembrane region" description="Helical" evidence="6">
    <location>
        <begin position="364"/>
        <end position="387"/>
    </location>
</feature>
<evidence type="ECO:0000256" key="6">
    <source>
        <dbReference type="SAM" id="Phobius"/>
    </source>
</evidence>
<feature type="transmembrane region" description="Helical" evidence="6">
    <location>
        <begin position="424"/>
        <end position="445"/>
    </location>
</feature>
<sequence>MSVGKEEGFKQPGENNSGEIRIPGVKRVFTPSRILVVLLVPLAMSLVAVSSVNVALPTIGKSLHATDASLQWVLSGYALAIGISLIPAGRLGDLFGRGLLFQIGLVIFTIGSALCAISSDPTHLNIFRIIQGIGGGIYSPQIMGIIQQTFSGQARARAFGMFGMVVAVAVAVGPPIAGAIINLFGPTVGWRYTFMMYLPLGLLGIALAFIWLPFERERMWIRRRRARKQARRDNRRNKRENRGQSPAAAQPDATSGEPRPKQKIDLDPVGALLVTAAVLGIMLPFTSHTFKWWLLLVFAAGIGLLFAWYAWENWYKNRGNYAMVDPDLLRIPSFSFGTAVSGAYFLGSTSIFVISAIFLQNGLAFSALAAGSFSVPNALVSMFAARWSSERALTWGRSVIQIALGTMMVGTALTAVVVACHEMFGLSIYWVILTLAILGFGQGAVGSANQTLSLDEVPVKHGGAAGGVKQTVERLATAIGNAIITAVFFAAVPAVGYSWGTVTALCIVLGIQTIAISIGWVDKRRADRLRN</sequence>
<feature type="transmembrane region" description="Helical" evidence="6">
    <location>
        <begin position="99"/>
        <end position="119"/>
    </location>
</feature>
<accession>A0ABU3I8F4</accession>
<feature type="domain" description="Major facilitator superfamily (MFS) profile" evidence="7">
    <location>
        <begin position="34"/>
        <end position="527"/>
    </location>
</feature>
<evidence type="ECO:0000256" key="3">
    <source>
        <dbReference type="ARBA" id="ARBA00022989"/>
    </source>
</evidence>
<dbReference type="EMBL" id="JASXSX010000001">
    <property type="protein sequence ID" value="MDT3766663.1"/>
    <property type="molecule type" value="Genomic_DNA"/>
</dbReference>
<dbReference type="PANTHER" id="PTHR42718">
    <property type="entry name" value="MAJOR FACILITATOR SUPERFAMILY MULTIDRUG TRANSPORTER MFSC"/>
    <property type="match status" value="1"/>
</dbReference>
<feature type="transmembrane region" description="Helical" evidence="6">
    <location>
        <begin position="502"/>
        <end position="521"/>
    </location>
</feature>